<accession>A0A061AIQ0</accession>
<feature type="coiled-coil region" evidence="1">
    <location>
        <begin position="39"/>
        <end position="107"/>
    </location>
</feature>
<feature type="region of interest" description="Disordered" evidence="2">
    <location>
        <begin position="1"/>
        <end position="28"/>
    </location>
</feature>
<keyword evidence="1" id="KW-0175">Coiled coil</keyword>
<evidence type="ECO:0000256" key="1">
    <source>
        <dbReference type="SAM" id="Coils"/>
    </source>
</evidence>
<dbReference type="VEuPathDB" id="FungiDB:BON22_0378"/>
<reference evidence="3" key="1">
    <citation type="journal article" date="2014" name="Genome Announc.">
        <title>Genome sequence of the yeast Cyberlindnera fabianii (Hansenula fabianii).</title>
        <authorList>
            <person name="Freel K.C."/>
            <person name="Sarilar V."/>
            <person name="Neuveglise C."/>
            <person name="Devillers H."/>
            <person name="Friedrich A."/>
            <person name="Schacherer J."/>
        </authorList>
    </citation>
    <scope>NUCLEOTIDE SEQUENCE</scope>
    <source>
        <strain evidence="3">YJS4271</strain>
    </source>
</reference>
<dbReference type="OrthoDB" id="3981206at2759"/>
<dbReference type="AlphaFoldDB" id="A0A061AIQ0"/>
<feature type="compositionally biased region" description="Polar residues" evidence="2">
    <location>
        <begin position="1"/>
        <end position="25"/>
    </location>
</feature>
<dbReference type="EMBL" id="LK052886">
    <property type="protein sequence ID" value="CDR37429.1"/>
    <property type="molecule type" value="Genomic_DNA"/>
</dbReference>
<dbReference type="PhylomeDB" id="A0A061AIQ0"/>
<proteinExistence type="predicted"/>
<name>A0A061AIQ0_CYBFA</name>
<sequence length="336" mass="39434">MQPASFNLFSENNSEAPAQYSSPVQETEKLKELRLERENKLLLQSRDQLLKEIKELERQWNEQQTLADQEAAEESDGEDEMIFDLLMKKAKSDAVRKEQENDDSTTEEEMIDANGQPLVEFDEEKFSTKPLKDWSLRKEYLKKFYPYLTITDVTSKLSLETDAKRKISTLIKTISFEINHGDVFIFDVGVKLYSKNNGYHIWRLDIVKKSNNRFNTILLSMVEYFKESKNINEFLFSVNSLYELVIERQKTITELNEDYNNGKEDESDDKVKAASIFNNEFRYRNLVVRWDLSFEKGEVYPLVSVNGGYNAVMVDMVDLYGVQRAIEMLIEEIYRE</sequence>
<gene>
    <name evidence="3" type="ORF">CYFA0S_01e10572g</name>
</gene>
<evidence type="ECO:0000256" key="2">
    <source>
        <dbReference type="SAM" id="MobiDB-lite"/>
    </source>
</evidence>
<organism evidence="3">
    <name type="scientific">Cyberlindnera fabianii</name>
    <name type="common">Yeast</name>
    <name type="synonym">Hansenula fabianii</name>
    <dbReference type="NCBI Taxonomy" id="36022"/>
    <lineage>
        <taxon>Eukaryota</taxon>
        <taxon>Fungi</taxon>
        <taxon>Dikarya</taxon>
        <taxon>Ascomycota</taxon>
        <taxon>Saccharomycotina</taxon>
        <taxon>Saccharomycetes</taxon>
        <taxon>Phaffomycetales</taxon>
        <taxon>Phaffomycetaceae</taxon>
        <taxon>Cyberlindnera</taxon>
    </lineage>
</organism>
<evidence type="ECO:0000313" key="3">
    <source>
        <dbReference type="EMBL" id="CDR37429.1"/>
    </source>
</evidence>
<protein>
    <submittedName>
        <fullName evidence="3">CYFA0S01e10572g1_1</fullName>
    </submittedName>
</protein>